<keyword evidence="3" id="KW-1185">Reference proteome</keyword>
<gene>
    <name evidence="2" type="ORF">AAHA92_07333</name>
</gene>
<organism evidence="2 3">
    <name type="scientific">Salvia divinorum</name>
    <name type="common">Maria pastora</name>
    <name type="synonym">Diviner's sage</name>
    <dbReference type="NCBI Taxonomy" id="28513"/>
    <lineage>
        <taxon>Eukaryota</taxon>
        <taxon>Viridiplantae</taxon>
        <taxon>Streptophyta</taxon>
        <taxon>Embryophyta</taxon>
        <taxon>Tracheophyta</taxon>
        <taxon>Spermatophyta</taxon>
        <taxon>Magnoliopsida</taxon>
        <taxon>eudicotyledons</taxon>
        <taxon>Gunneridae</taxon>
        <taxon>Pentapetalae</taxon>
        <taxon>asterids</taxon>
        <taxon>lamiids</taxon>
        <taxon>Lamiales</taxon>
        <taxon>Lamiaceae</taxon>
        <taxon>Nepetoideae</taxon>
        <taxon>Mentheae</taxon>
        <taxon>Salviinae</taxon>
        <taxon>Salvia</taxon>
        <taxon>Salvia subgen. Calosphace</taxon>
    </lineage>
</organism>
<comment type="caution">
    <text evidence="2">The sequence shown here is derived from an EMBL/GenBank/DDBJ whole genome shotgun (WGS) entry which is preliminary data.</text>
</comment>
<feature type="chain" id="PRO_5044790466" evidence="1">
    <location>
        <begin position="27"/>
        <end position="97"/>
    </location>
</feature>
<reference evidence="2 3" key="1">
    <citation type="submission" date="2024-06" db="EMBL/GenBank/DDBJ databases">
        <title>A chromosome level genome sequence of Diviner's sage (Salvia divinorum).</title>
        <authorList>
            <person name="Ford S.A."/>
            <person name="Ro D.-K."/>
            <person name="Ness R.W."/>
            <person name="Phillips M.A."/>
        </authorList>
    </citation>
    <scope>NUCLEOTIDE SEQUENCE [LARGE SCALE GENOMIC DNA]</scope>
    <source>
        <strain evidence="2">SAF-2024a</strain>
        <tissue evidence="2">Leaf</tissue>
    </source>
</reference>
<accession>A0ABD1IB91</accession>
<evidence type="ECO:0000313" key="2">
    <source>
        <dbReference type="EMBL" id="KAL1565068.1"/>
    </source>
</evidence>
<dbReference type="EMBL" id="JBEAFC010000003">
    <property type="protein sequence ID" value="KAL1565068.1"/>
    <property type="molecule type" value="Genomic_DNA"/>
</dbReference>
<name>A0ABD1IB91_SALDI</name>
<feature type="signal peptide" evidence="1">
    <location>
        <begin position="1"/>
        <end position="26"/>
    </location>
</feature>
<dbReference type="AlphaFoldDB" id="A0ABD1IB91"/>
<dbReference type="Proteomes" id="UP001567538">
    <property type="component" value="Unassembled WGS sequence"/>
</dbReference>
<keyword evidence="1" id="KW-0732">Signal</keyword>
<sequence>MLECNSMRRVAVIAVLMLICAGYAHAAFDSNCYSTCRVPCQSLSGAKFAACIVNCLGKCSGKLANSCNLQCATDRCIGLENDANKVEACFNKCDTSC</sequence>
<proteinExistence type="predicted"/>
<evidence type="ECO:0000256" key="1">
    <source>
        <dbReference type="SAM" id="SignalP"/>
    </source>
</evidence>
<protein>
    <submittedName>
        <fullName evidence="2">Protein TAP1-like</fullName>
    </submittedName>
</protein>
<evidence type="ECO:0000313" key="3">
    <source>
        <dbReference type="Proteomes" id="UP001567538"/>
    </source>
</evidence>